<evidence type="ECO:0000313" key="3">
    <source>
        <dbReference type="Proteomes" id="UP000070260"/>
    </source>
</evidence>
<dbReference type="RefSeq" id="WP_061429799.1">
    <property type="nucleotide sequence ID" value="NZ_CATNZX010000014.1"/>
</dbReference>
<evidence type="ECO:0000256" key="1">
    <source>
        <dbReference type="SAM" id="Coils"/>
    </source>
</evidence>
<organism evidence="2 3">
    <name type="scientific">Clostridium perfringens</name>
    <dbReference type="NCBI Taxonomy" id="1502"/>
    <lineage>
        <taxon>Bacteria</taxon>
        <taxon>Bacillati</taxon>
        <taxon>Bacillota</taxon>
        <taxon>Clostridia</taxon>
        <taxon>Eubacteriales</taxon>
        <taxon>Clostridiaceae</taxon>
        <taxon>Clostridium</taxon>
    </lineage>
</organism>
<evidence type="ECO:0000313" key="2">
    <source>
        <dbReference type="EMBL" id="AMN31209.1"/>
    </source>
</evidence>
<dbReference type="Proteomes" id="UP000070260">
    <property type="component" value="Plasmid pJFP838A"/>
</dbReference>
<keyword evidence="1" id="KW-0175">Coiled coil</keyword>
<proteinExistence type="predicted"/>
<feature type="coiled-coil region" evidence="1">
    <location>
        <begin position="314"/>
        <end position="374"/>
    </location>
</feature>
<dbReference type="OrthoDB" id="9815057at2"/>
<name>A0A140GRQ0_CLOPF</name>
<gene>
    <name evidence="2" type="ORF">JFP838_pA0293</name>
</gene>
<feature type="coiled-coil region" evidence="1">
    <location>
        <begin position="762"/>
        <end position="829"/>
    </location>
</feature>
<dbReference type="PATRIC" id="fig|1502.177.peg.3502"/>
<geneLocation type="plasmid" evidence="2 3">
    <name>pJFP838A</name>
</geneLocation>
<feature type="coiled-coil region" evidence="1">
    <location>
        <begin position="401"/>
        <end position="492"/>
    </location>
</feature>
<keyword evidence="2" id="KW-0614">Plasmid</keyword>
<sequence>MPRINKYKIVNFRYGDKHSRLLSDRTITPLGNNVQMEATNTLGKSMSILALVQAICPLSDTGRKAIDVFTCKEPVYVAIEWLLDDDTTKLLTGIALERISTADEASVSKKDDLYRFFTFAIEECSDMNIDIDNLPFIKSNGPGGKDILNSTNDFEKFLVDLKKNFKGKVNIYKQTHGRINYRNKLSEYGINQGEWKDIILKLNKDEGMLSVMFEECNTTEKLLKKEILPLIDVNLNKNQIGDIRINQLKNEVKSFIEHCLANEEKINSQKDFSMLLKFIDDIYSNTMLLKENEDKIDELKKKLSSLYYYCENSKKELENKIELKKQEVDGIVLDLTQVDYEEDSYEYIKEVLEIKELNKLIVDIDCTIEDIEKEIIKNQVVDMKIDFQSKTNELSTNREVLAKYIAKKKKLSLANEELNSQINNLGYSIKINKENEIKNIKEKQNKYKNEYEILSKDNNNLNDELINLNKDKTKLSADIKFKEMELSELDKKMNLFISKNHIVEEYINDTLMGRNINFDKLNNDTLDKLKGANEVVSDINNRINELDDKKDSNEKLIIMLTEDKFKIQSNIKELSSKRNQLLKINDLIENTFKDLGIEVHLLNTADSIKKQINLKINQLNVEEEKLNAIKFNKINELNKVENSTDINIDPSLEAALKLLNIEFEFGFNYLIDLDYSFEKKIELINKCPLLPYSVIISEKDFEKLKKNKLECHINSTTPILIRETSNNIDLEISNNIVSSKFINLIASFDYMLLDENKRAEIVKNLNDKLEKINKNIEFIGTQKRKLIKVLSVITDDFDKDNINLYEDKINSYELEINDIEMRISNCNKDNIKIKEDKFNLNNEKDKAIGLINTLENFLSDIEVICNEQDKLSHHKEYIVLLKDKMQTTENDIKNIKEKVALISENLLDLKFNLEVLVKDEKEVNKILLEFKNYVDGSLINMDINDMINEFNELKKSSNANDILELDNLISIHKERINVLENELAVLKEKIDIEDVSMLINESIIETKEEINSKINSLNNKLNEKVSKKNKILKDKHKKEGSIETLSQKICNKYNKAPIEYQLIENFNFKERKKILKDNKKEISNIINKCKNQLNNMNGWIKLLAEYKLEKDDIYNYDNIDIQKFVDESKKSLKKISIEMLKLKDSQFEVCRNINKFNVENEGKYDYITEGLSLEISINSQLERISIIKLHLETELNNLAKETESLSIERNIISNLTKEYVKDIINQLRIIDKLGKLKEDKILNIRLPKEENIYYSKIDDMMEAISNDKNISNIEYMINSFYLLNTVVGISQIKIRVMKYELNNKKSMVDWERVSREKSGGQGFCIGFVLLSILMEYKRYNPKNLTNKFTGKVLIMDNPFAKVSNPGLLKVVFELAKKFKVQIISYTHIENQSVREPFDLIYTMKVVNKLQSNGEVVIIEQLKNDINELVNTSKYEINEREVQENLFDLIM</sequence>
<feature type="coiled-coil region" evidence="1">
    <location>
        <begin position="529"/>
        <end position="556"/>
    </location>
</feature>
<accession>A0A140GRQ0</accession>
<evidence type="ECO:0008006" key="4">
    <source>
        <dbReference type="Google" id="ProtNLM"/>
    </source>
</evidence>
<feature type="coiled-coil region" evidence="1">
    <location>
        <begin position="878"/>
        <end position="905"/>
    </location>
</feature>
<reference evidence="2 3" key="1">
    <citation type="journal article" date="2016" name="PLoS ONE">
        <title>Plasmid Characterization and Chromosome Analysis of Two netF+ Clostridium perfringens Isolates Associated with Foal and Canine Necrotizing Enteritis.</title>
        <authorList>
            <person name="Mehdizadeh Gohari I."/>
            <person name="Kropinski A.M."/>
            <person name="Weese S.J."/>
            <person name="Parreira V.R."/>
            <person name="Whitehead A.E."/>
            <person name="Boerlin P."/>
            <person name="Prescott J.F."/>
        </authorList>
    </citation>
    <scope>NUCLEOTIDE SEQUENCE [LARGE SCALE GENOMIC DNA]</scope>
    <source>
        <strain evidence="2 3">JP838</strain>
        <plasmid evidence="3">Plasmid pJFP838A</plasmid>
    </source>
</reference>
<protein>
    <recommendedName>
        <fullName evidence="4">Chromosome segregation ATPase</fullName>
    </recommendedName>
</protein>
<dbReference type="EMBL" id="CP013615">
    <property type="protein sequence ID" value="AMN31209.1"/>
    <property type="molecule type" value="Genomic_DNA"/>
</dbReference>
<feature type="coiled-coil region" evidence="1">
    <location>
        <begin position="962"/>
        <end position="1027"/>
    </location>
</feature>